<sequence length="169" mass="18024">MQDGRQHVDRLAVLGEQAPVLGVTGRIGPGVAGRAATGVPGSMTMAEALELCGTAGMGGMIVHHSISSLSTPFPAARRRRLHAEAISFMRWRPVSAEPMVSGNGRRTETMNHPAEAAPPRNMLEMIRLIRPDLRKSDRKVADALLENPHRILNSSPAVSTGCRTSDSSG</sequence>
<dbReference type="EMBL" id="JAAAMG010000002">
    <property type="protein sequence ID" value="NDW03672.1"/>
    <property type="molecule type" value="Genomic_DNA"/>
</dbReference>
<reference evidence="1 2" key="1">
    <citation type="submission" date="2020-01" db="EMBL/GenBank/DDBJ databases">
        <title>Jiella pacifica sp. nov.</title>
        <authorList>
            <person name="Xue Z."/>
            <person name="Zhu S."/>
            <person name="Chen J."/>
            <person name="Yang J."/>
        </authorList>
    </citation>
    <scope>NUCLEOTIDE SEQUENCE [LARGE SCALE GENOMIC DNA]</scope>
    <source>
        <strain evidence="1 2">40Bstr34</strain>
    </source>
</reference>
<gene>
    <name evidence="1" type="ORF">GTK09_04460</name>
</gene>
<evidence type="ECO:0000313" key="2">
    <source>
        <dbReference type="Proteomes" id="UP000469011"/>
    </source>
</evidence>
<organism evidence="1 2">
    <name type="scientific">Jiella pacifica</name>
    <dbReference type="NCBI Taxonomy" id="2696469"/>
    <lineage>
        <taxon>Bacteria</taxon>
        <taxon>Pseudomonadati</taxon>
        <taxon>Pseudomonadota</taxon>
        <taxon>Alphaproteobacteria</taxon>
        <taxon>Hyphomicrobiales</taxon>
        <taxon>Aurantimonadaceae</taxon>
        <taxon>Jiella</taxon>
    </lineage>
</organism>
<evidence type="ECO:0000313" key="1">
    <source>
        <dbReference type="EMBL" id="NDW03672.1"/>
    </source>
</evidence>
<keyword evidence="2" id="KW-1185">Reference proteome</keyword>
<name>A0A6N9SZ95_9HYPH</name>
<dbReference type="Proteomes" id="UP000469011">
    <property type="component" value="Unassembled WGS sequence"/>
</dbReference>
<proteinExistence type="predicted"/>
<dbReference type="RefSeq" id="WP_163461277.1">
    <property type="nucleotide sequence ID" value="NZ_JAAAMG010000002.1"/>
</dbReference>
<comment type="caution">
    <text evidence="1">The sequence shown here is derived from an EMBL/GenBank/DDBJ whole genome shotgun (WGS) entry which is preliminary data.</text>
</comment>
<protein>
    <submittedName>
        <fullName evidence="1">Uncharacterized protein</fullName>
    </submittedName>
</protein>
<dbReference type="AlphaFoldDB" id="A0A6N9SZ95"/>
<accession>A0A6N9SZ95</accession>